<dbReference type="AlphaFoldDB" id="A0A2N0SDJ8"/>
<evidence type="ECO:0000313" key="2">
    <source>
        <dbReference type="Proteomes" id="UP000232688"/>
    </source>
</evidence>
<proteinExistence type="predicted"/>
<dbReference type="VEuPathDB" id="FungiDB:RhiirFUN_002342"/>
<comment type="caution">
    <text evidence="1">The sequence shown here is derived from an EMBL/GenBank/DDBJ whole genome shotgun (WGS) entry which is preliminary data.</text>
</comment>
<protein>
    <submittedName>
        <fullName evidence="1">Uncharacterized protein</fullName>
    </submittedName>
</protein>
<gene>
    <name evidence="1" type="ORF">RhiirA1_450935</name>
</gene>
<sequence>MGIGSPYDIRNRVMDDLIKAYSSTFASGIKRFTMRPLELRTKNQGPFIVNEEQRRTRLISLDPGVRTFMTCYSPDGYTAS</sequence>
<name>A0A2N0SDJ8_9GLOM</name>
<dbReference type="EMBL" id="LLXH01000080">
    <property type="protein sequence ID" value="PKC73626.1"/>
    <property type="molecule type" value="Genomic_DNA"/>
</dbReference>
<reference evidence="1 2" key="2">
    <citation type="submission" date="2017-10" db="EMBL/GenBank/DDBJ databases">
        <title>Genome analyses suggest a sexual origin of heterokaryosis in a supposedly ancient asexual fungus.</title>
        <authorList>
            <person name="Corradi N."/>
            <person name="Sedzielewska K."/>
            <person name="Noel J."/>
            <person name="Charron P."/>
            <person name="Farinelli L."/>
            <person name="Marton T."/>
            <person name="Kruger M."/>
            <person name="Pelin A."/>
            <person name="Brachmann A."/>
            <person name="Corradi N."/>
        </authorList>
    </citation>
    <scope>NUCLEOTIDE SEQUENCE [LARGE SCALE GENOMIC DNA]</scope>
    <source>
        <strain evidence="1 2">A1</strain>
    </source>
</reference>
<accession>A0A2N0SDJ8</accession>
<dbReference type="VEuPathDB" id="FungiDB:FUN_002277"/>
<dbReference type="Proteomes" id="UP000232688">
    <property type="component" value="Unassembled WGS sequence"/>
</dbReference>
<reference evidence="1 2" key="1">
    <citation type="submission" date="2017-10" db="EMBL/GenBank/DDBJ databases">
        <title>Extensive intraspecific genome diversity in a model arbuscular mycorrhizal fungus.</title>
        <authorList>
            <person name="Chen E.C.H."/>
            <person name="Morin E."/>
            <person name="Baudet D."/>
            <person name="Noel J."/>
            <person name="Ndikumana S."/>
            <person name="Charron P."/>
            <person name="St-Onge C."/>
            <person name="Giorgi J."/>
            <person name="Grigoriev I.V."/>
            <person name="Roux C."/>
            <person name="Martin F.M."/>
            <person name="Corradi N."/>
        </authorList>
    </citation>
    <scope>NUCLEOTIDE SEQUENCE [LARGE SCALE GENOMIC DNA]</scope>
    <source>
        <strain evidence="1 2">A1</strain>
    </source>
</reference>
<dbReference type="VEuPathDB" id="FungiDB:RhiirA1_450935"/>
<organism evidence="1 2">
    <name type="scientific">Rhizophagus irregularis</name>
    <dbReference type="NCBI Taxonomy" id="588596"/>
    <lineage>
        <taxon>Eukaryota</taxon>
        <taxon>Fungi</taxon>
        <taxon>Fungi incertae sedis</taxon>
        <taxon>Mucoromycota</taxon>
        <taxon>Glomeromycotina</taxon>
        <taxon>Glomeromycetes</taxon>
        <taxon>Glomerales</taxon>
        <taxon>Glomeraceae</taxon>
        <taxon>Rhizophagus</taxon>
    </lineage>
</organism>
<evidence type="ECO:0000313" key="1">
    <source>
        <dbReference type="EMBL" id="PKC73626.1"/>
    </source>
</evidence>